<dbReference type="PROSITE" id="PS50931">
    <property type="entry name" value="HTH_LYSR"/>
    <property type="match status" value="1"/>
</dbReference>
<protein>
    <recommendedName>
        <fullName evidence="1">HTH lysR-type domain-containing protein</fullName>
    </recommendedName>
</protein>
<dbReference type="AlphaFoldDB" id="A0A7H1PQW2"/>
<evidence type="ECO:0000313" key="3">
    <source>
        <dbReference type="Proteomes" id="UP000516422"/>
    </source>
</evidence>
<dbReference type="RefSeq" id="WP_207748321.1">
    <property type="nucleotide sequence ID" value="NZ_CP051006.1"/>
</dbReference>
<gene>
    <name evidence="2" type="ORF">HEP81_00105</name>
</gene>
<dbReference type="InterPro" id="IPR036390">
    <property type="entry name" value="WH_DNA-bd_sf"/>
</dbReference>
<evidence type="ECO:0000259" key="1">
    <source>
        <dbReference type="PROSITE" id="PS50931"/>
    </source>
</evidence>
<accession>A0A7H1PQW2</accession>
<dbReference type="Pfam" id="PF00126">
    <property type="entry name" value="HTH_1"/>
    <property type="match status" value="1"/>
</dbReference>
<dbReference type="InterPro" id="IPR000847">
    <property type="entry name" value="LysR_HTH_N"/>
</dbReference>
<dbReference type="KEGG" id="sgf:HEP81_00105"/>
<feature type="domain" description="HTH lysR-type" evidence="1">
    <location>
        <begin position="17"/>
        <end position="53"/>
    </location>
</feature>
<dbReference type="GO" id="GO:0003700">
    <property type="term" value="F:DNA-binding transcription factor activity"/>
    <property type="evidence" value="ECO:0007669"/>
    <property type="project" value="InterPro"/>
</dbReference>
<reference evidence="2 3" key="1">
    <citation type="submission" date="2020-04" db="EMBL/GenBank/DDBJ databases">
        <title>Characterization and engineering of Streptomyces griseofuscus DSM40191 as a potential heterologous host for expression of BGCs.</title>
        <authorList>
            <person name="Gren T."/>
            <person name="Whitford C.M."/>
            <person name="Mohite O.S."/>
            <person name="Joergensen T.S."/>
            <person name="Nielsen J.B."/>
            <person name="Lee S.Y."/>
            <person name="Weber T."/>
        </authorList>
    </citation>
    <scope>NUCLEOTIDE SEQUENCE [LARGE SCALE GENOMIC DNA]</scope>
    <source>
        <strain evidence="2 3">DSM 40191</strain>
    </source>
</reference>
<organism evidence="2 3">
    <name type="scientific">Streptomyces griseofuscus</name>
    <dbReference type="NCBI Taxonomy" id="146922"/>
    <lineage>
        <taxon>Bacteria</taxon>
        <taxon>Bacillati</taxon>
        <taxon>Actinomycetota</taxon>
        <taxon>Actinomycetes</taxon>
        <taxon>Kitasatosporales</taxon>
        <taxon>Streptomycetaceae</taxon>
        <taxon>Streptomyces</taxon>
    </lineage>
</organism>
<dbReference type="Proteomes" id="UP000516422">
    <property type="component" value="Chromosome"/>
</dbReference>
<dbReference type="GeneID" id="91467682"/>
<name>A0A7H1PQW2_9ACTN</name>
<dbReference type="InterPro" id="IPR036388">
    <property type="entry name" value="WH-like_DNA-bd_sf"/>
</dbReference>
<proteinExistence type="predicted"/>
<dbReference type="Gene3D" id="1.10.10.10">
    <property type="entry name" value="Winged helix-like DNA-binding domain superfamily/Winged helix DNA-binding domain"/>
    <property type="match status" value="1"/>
</dbReference>
<evidence type="ECO:0000313" key="2">
    <source>
        <dbReference type="EMBL" id="QNT90442.1"/>
    </source>
</evidence>
<dbReference type="SUPFAM" id="SSF46785">
    <property type="entry name" value="Winged helix' DNA-binding domain"/>
    <property type="match status" value="1"/>
</dbReference>
<sequence length="53" mass="5682">MVTDKGGSTSKPYGSELDLRKLRVLVELDRRDTVSAVAAALHLTPSAVSQQLT</sequence>
<dbReference type="EMBL" id="CP051006">
    <property type="protein sequence ID" value="QNT90442.1"/>
    <property type="molecule type" value="Genomic_DNA"/>
</dbReference>